<dbReference type="InterPro" id="IPR036291">
    <property type="entry name" value="NAD(P)-bd_dom_sf"/>
</dbReference>
<evidence type="ECO:0000313" key="7">
    <source>
        <dbReference type="Proteomes" id="UP000287972"/>
    </source>
</evidence>
<dbReference type="SUPFAM" id="SSF48179">
    <property type="entry name" value="6-phosphogluconate dehydrogenase C-terminal domain-like"/>
    <property type="match status" value="1"/>
</dbReference>
<evidence type="ECO:0000259" key="4">
    <source>
        <dbReference type="Pfam" id="PF02558"/>
    </source>
</evidence>
<dbReference type="InterPro" id="IPR008927">
    <property type="entry name" value="6-PGluconate_DH-like_C_sf"/>
</dbReference>
<evidence type="ECO:0000256" key="2">
    <source>
        <dbReference type="ARBA" id="ARBA00022857"/>
    </source>
</evidence>
<keyword evidence="7" id="KW-1185">Reference proteome</keyword>
<name>A0A428RZS0_9HYPO</name>
<comment type="similarity">
    <text evidence="1">Belongs to the ketopantoate reductase family.</text>
</comment>
<dbReference type="Gene3D" id="3.40.50.720">
    <property type="entry name" value="NAD(P)-binding Rossmann-like Domain"/>
    <property type="match status" value="1"/>
</dbReference>
<dbReference type="GO" id="GO:0008677">
    <property type="term" value="F:2-dehydropantoate 2-reductase activity"/>
    <property type="evidence" value="ECO:0007669"/>
    <property type="project" value="InterPro"/>
</dbReference>
<dbReference type="GO" id="GO:0005737">
    <property type="term" value="C:cytoplasm"/>
    <property type="evidence" value="ECO:0007669"/>
    <property type="project" value="TreeGrafter"/>
</dbReference>
<dbReference type="Gene3D" id="1.10.1040.10">
    <property type="entry name" value="N-(1-d-carboxylethyl)-l-norvaline Dehydrogenase, domain 2"/>
    <property type="match status" value="1"/>
</dbReference>
<dbReference type="Pfam" id="PF02558">
    <property type="entry name" value="ApbA"/>
    <property type="match status" value="1"/>
</dbReference>
<gene>
    <name evidence="6" type="ORF">CEP51_004731</name>
</gene>
<comment type="caution">
    <text evidence="6">The sequence shown here is derived from an EMBL/GenBank/DDBJ whole genome shotgun (WGS) entry which is preliminary data.</text>
</comment>
<evidence type="ECO:0000256" key="3">
    <source>
        <dbReference type="ARBA" id="ARBA00023002"/>
    </source>
</evidence>
<dbReference type="InterPro" id="IPR013752">
    <property type="entry name" value="KPA_reductase"/>
</dbReference>
<dbReference type="InterPro" id="IPR003710">
    <property type="entry name" value="ApbA"/>
</dbReference>
<evidence type="ECO:0000256" key="1">
    <source>
        <dbReference type="ARBA" id="ARBA00007870"/>
    </source>
</evidence>
<dbReference type="SUPFAM" id="SSF51735">
    <property type="entry name" value="NAD(P)-binding Rossmann-fold domains"/>
    <property type="match status" value="1"/>
</dbReference>
<dbReference type="EMBL" id="NKCL01000089">
    <property type="protein sequence ID" value="RSL83071.1"/>
    <property type="molecule type" value="Genomic_DNA"/>
</dbReference>
<feature type="domain" description="Ketopantoate reductase C-terminal" evidence="5">
    <location>
        <begin position="198"/>
        <end position="327"/>
    </location>
</feature>
<dbReference type="Pfam" id="PF08546">
    <property type="entry name" value="ApbA_C"/>
    <property type="match status" value="1"/>
</dbReference>
<proteinExistence type="inferred from homology"/>
<evidence type="ECO:0008006" key="8">
    <source>
        <dbReference type="Google" id="ProtNLM"/>
    </source>
</evidence>
<evidence type="ECO:0000259" key="5">
    <source>
        <dbReference type="Pfam" id="PF08546"/>
    </source>
</evidence>
<dbReference type="GO" id="GO:0015940">
    <property type="term" value="P:pantothenate biosynthetic process"/>
    <property type="evidence" value="ECO:0007669"/>
    <property type="project" value="InterPro"/>
</dbReference>
<protein>
    <recommendedName>
        <fullName evidence="8">2-dehydropantoate 2-reductase</fullName>
    </recommendedName>
</protein>
<dbReference type="PANTHER" id="PTHR21708:SF30">
    <property type="entry name" value="2-DEHYDROPANTOATE 2-REDUCTASE-RELATED"/>
    <property type="match status" value="1"/>
</dbReference>
<reference evidence="6 7" key="1">
    <citation type="submission" date="2017-06" db="EMBL/GenBank/DDBJ databases">
        <title>Comparative genomic analysis of Ambrosia Fusariam Clade fungi.</title>
        <authorList>
            <person name="Stajich J.E."/>
            <person name="Carrillo J."/>
            <person name="Kijimoto T."/>
            <person name="Eskalen A."/>
            <person name="O'Donnell K."/>
            <person name="Kasson M."/>
        </authorList>
    </citation>
    <scope>NUCLEOTIDE SEQUENCE [LARGE SCALE GENOMIC DNA]</scope>
    <source>
        <strain evidence="6 7">NRRL62606</strain>
    </source>
</reference>
<keyword evidence="3" id="KW-0560">Oxidoreductase</keyword>
<dbReference type="InterPro" id="IPR013328">
    <property type="entry name" value="6PGD_dom2"/>
</dbReference>
<dbReference type="NCBIfam" id="TIGR00745">
    <property type="entry name" value="apbA_panE"/>
    <property type="match status" value="1"/>
</dbReference>
<dbReference type="FunFam" id="1.10.1040.10:FF:000017">
    <property type="entry name" value="2-dehydropantoate 2-reductase"/>
    <property type="match status" value="1"/>
</dbReference>
<sequence length="351" mass="38484">MPQRSRALLIGGGGVGTLTGFNLESGGRVAVTFILRSNYDIVREKGFIITSCDHGQHDAWRPLGGILREVPNVEAGPAFDWVICCTKNIPDVGQRLEATIRQAITPGVTTIVLVQNGLGIEKPFVEAFPDNVCLSVVSFCGVQETSPGQILHNESDVSNISVFMNPTMDSEKQHQKARDFVRLYEASGNVKTSFHPDAQAVRWRKLLTNAVFNPICALTNLDTGRLRLTTMLDGPSIIQGLIMPAMREIQVAAFSVADVTLTKDDMDSAINSDSVRSFVMPSMQQDVQKGNYIEHEAILGEVCRAGQQHGVAMPIINTLYHLCRAVQFRTREEKGHVNVNCLADLYSESKG</sequence>
<evidence type="ECO:0000313" key="6">
    <source>
        <dbReference type="EMBL" id="RSL83071.1"/>
    </source>
</evidence>
<dbReference type="InterPro" id="IPR051402">
    <property type="entry name" value="KPR-Related"/>
</dbReference>
<keyword evidence="2" id="KW-0521">NADP</keyword>
<dbReference type="AlphaFoldDB" id="A0A428RZS0"/>
<dbReference type="InterPro" id="IPR013332">
    <property type="entry name" value="KPR_N"/>
</dbReference>
<dbReference type="PANTHER" id="PTHR21708">
    <property type="entry name" value="PROBABLE 2-DEHYDROPANTOATE 2-REDUCTASE"/>
    <property type="match status" value="1"/>
</dbReference>
<accession>A0A428RZS0</accession>
<dbReference type="Proteomes" id="UP000287972">
    <property type="component" value="Unassembled WGS sequence"/>
</dbReference>
<feature type="domain" description="Ketopantoate reductase N-terminal" evidence="4">
    <location>
        <begin position="9"/>
        <end position="160"/>
    </location>
</feature>
<organism evidence="6 7">
    <name type="scientific">Fusarium floridanum</name>
    <dbReference type="NCBI Taxonomy" id="1325733"/>
    <lineage>
        <taxon>Eukaryota</taxon>
        <taxon>Fungi</taxon>
        <taxon>Dikarya</taxon>
        <taxon>Ascomycota</taxon>
        <taxon>Pezizomycotina</taxon>
        <taxon>Sordariomycetes</taxon>
        <taxon>Hypocreomycetidae</taxon>
        <taxon>Hypocreales</taxon>
        <taxon>Nectriaceae</taxon>
        <taxon>Fusarium</taxon>
        <taxon>Fusarium solani species complex</taxon>
    </lineage>
</organism>